<keyword evidence="8" id="KW-0472">Membrane</keyword>
<evidence type="ECO:0000313" key="11">
    <source>
        <dbReference type="Proteomes" id="UP000830343"/>
    </source>
</evidence>
<evidence type="ECO:0000256" key="5">
    <source>
        <dbReference type="ARBA" id="ARBA00022801"/>
    </source>
</evidence>
<dbReference type="CDD" id="cd06782">
    <property type="entry name" value="cpPDZ_CPP-like"/>
    <property type="match status" value="1"/>
</dbReference>
<dbReference type="SUPFAM" id="SSF50156">
    <property type="entry name" value="PDZ domain-like"/>
    <property type="match status" value="1"/>
</dbReference>
<organism evidence="10 11">
    <name type="scientific">Macrococcus armenti</name>
    <dbReference type="NCBI Taxonomy" id="2875764"/>
    <lineage>
        <taxon>Bacteria</taxon>
        <taxon>Bacillati</taxon>
        <taxon>Bacillota</taxon>
        <taxon>Bacilli</taxon>
        <taxon>Bacillales</taxon>
        <taxon>Staphylococcaceae</taxon>
        <taxon>Macrococcus</taxon>
    </lineage>
</organism>
<dbReference type="Proteomes" id="UP000830343">
    <property type="component" value="Chromosome"/>
</dbReference>
<comment type="subcellular location">
    <subcellularLocation>
        <location evidence="1">Cell membrane</location>
        <topology evidence="1">Single-pass membrane protein</topology>
    </subcellularLocation>
</comment>
<sequence length="491" mass="54687">MMTEHKEYEQYKDEKKNDNRNYALSPFKFIMMLISTIIITAAVTAFAILSGNNKIISDNAQKRSDFVKLYAVYDTLNDKYYTKVDKEKLIDGAIKGMVNGLDDPYSEYMTKDEQSDFTESMQGDFQGIGTEIVEKDKKIMISSPIKGAPAQKAGVKSGDIIQAVDKKSVEGKSTQEVVKLVRGKKGTTVTLTLKRGDAEPFDVKIIRDKIHMNSVESKLNKDGTAILTVTKFQEGTADEFKTALHKMHDEGMKRLVIDLRDNPGGYLEEARKMAELFLEKGEIIVQTEDKEGNKEAIKAKNDSDSATSELYTVIILNEGSASASEVFAASLKDNDKTEIVGTKSFGKGIVQTASTFKDKSMLKFTEQKWLTPSGDWIHKKGIMPDVTVELPAYTKGQILDSDDAISIHEKSAKVKSMEQGLKALGYEPGKVDETFDEQTLIAVQAFQNDNALYVDGVMTGKTTDIFMTKLRDKIKNDDTQLKKAIEQAKKK</sequence>
<dbReference type="InterPro" id="IPR055210">
    <property type="entry name" value="CtpA/B_N"/>
</dbReference>
<dbReference type="Pfam" id="PF01471">
    <property type="entry name" value="PG_binding_1"/>
    <property type="match status" value="1"/>
</dbReference>
<name>A0ABY3ZX68_9STAP</name>
<keyword evidence="5 7" id="KW-0378">Hydrolase</keyword>
<dbReference type="InterPro" id="IPR041489">
    <property type="entry name" value="PDZ_6"/>
</dbReference>
<dbReference type="PANTHER" id="PTHR32060:SF30">
    <property type="entry name" value="CARBOXY-TERMINAL PROCESSING PROTEASE CTPA"/>
    <property type="match status" value="1"/>
</dbReference>
<dbReference type="Gene3D" id="2.30.42.10">
    <property type="match status" value="1"/>
</dbReference>
<evidence type="ECO:0000256" key="7">
    <source>
        <dbReference type="RuleBase" id="RU004404"/>
    </source>
</evidence>
<dbReference type="InterPro" id="IPR002477">
    <property type="entry name" value="Peptidoglycan-bd-like"/>
</dbReference>
<feature type="domain" description="PDZ" evidence="9">
    <location>
        <begin position="114"/>
        <end position="196"/>
    </location>
</feature>
<dbReference type="EMBL" id="CP094348">
    <property type="protein sequence ID" value="UOB19613.1"/>
    <property type="molecule type" value="Genomic_DNA"/>
</dbReference>
<dbReference type="RefSeq" id="WP_243365021.1">
    <property type="nucleotide sequence ID" value="NZ_CP094348.1"/>
</dbReference>
<evidence type="ECO:0000313" key="10">
    <source>
        <dbReference type="EMBL" id="UOB19613.1"/>
    </source>
</evidence>
<evidence type="ECO:0000256" key="6">
    <source>
        <dbReference type="ARBA" id="ARBA00022825"/>
    </source>
</evidence>
<dbReference type="SMART" id="SM00228">
    <property type="entry name" value="PDZ"/>
    <property type="match status" value="1"/>
</dbReference>
<reference evidence="10" key="1">
    <citation type="submission" date="2022-03" db="EMBL/GenBank/DDBJ databases">
        <authorList>
            <person name="Vrbovska V."/>
            <person name="Kovarovic V."/>
            <person name="Botka T."/>
            <person name="Pantucek R."/>
        </authorList>
    </citation>
    <scope>NUCLEOTIDE SEQUENCE</scope>
    <source>
        <strain evidence="10">CCM 2609</strain>
    </source>
</reference>
<reference evidence="10" key="2">
    <citation type="submission" date="2022-04" db="EMBL/GenBank/DDBJ databases">
        <title>Antimicrobial genetic elements in methicillin-resistant Macrococcus armenti.</title>
        <authorList>
            <person name="Keller J.E."/>
            <person name="Schwendener S."/>
            <person name="Pantucek R."/>
            <person name="Perreten V."/>
        </authorList>
    </citation>
    <scope>NUCLEOTIDE SEQUENCE</scope>
    <source>
        <strain evidence="10">CCM 2609</strain>
    </source>
</reference>
<dbReference type="CDD" id="cd07560">
    <property type="entry name" value="Peptidase_S41_CPP"/>
    <property type="match status" value="1"/>
</dbReference>
<evidence type="ECO:0000259" key="9">
    <source>
        <dbReference type="PROSITE" id="PS50106"/>
    </source>
</evidence>
<dbReference type="SMART" id="SM00245">
    <property type="entry name" value="TSPc"/>
    <property type="match status" value="1"/>
</dbReference>
<proteinExistence type="inferred from homology"/>
<evidence type="ECO:0000256" key="8">
    <source>
        <dbReference type="SAM" id="Phobius"/>
    </source>
</evidence>
<dbReference type="Gene3D" id="1.10.101.10">
    <property type="entry name" value="PGBD-like superfamily/PGBD"/>
    <property type="match status" value="1"/>
</dbReference>
<dbReference type="Pfam" id="PF03572">
    <property type="entry name" value="Peptidase_S41"/>
    <property type="match status" value="1"/>
</dbReference>
<dbReference type="InterPro" id="IPR036366">
    <property type="entry name" value="PGBDSf"/>
</dbReference>
<dbReference type="InterPro" id="IPR029045">
    <property type="entry name" value="ClpP/crotonase-like_dom_sf"/>
</dbReference>
<dbReference type="Gene3D" id="3.90.226.10">
    <property type="entry name" value="2-enoyl-CoA Hydratase, Chain A, domain 1"/>
    <property type="match status" value="1"/>
</dbReference>
<dbReference type="InterPro" id="IPR036034">
    <property type="entry name" value="PDZ_sf"/>
</dbReference>
<comment type="similarity">
    <text evidence="2 7">Belongs to the peptidase S41A family.</text>
</comment>
<gene>
    <name evidence="10" type="ORF">MRZ06_06025</name>
</gene>
<dbReference type="Gene3D" id="3.30.750.44">
    <property type="match status" value="1"/>
</dbReference>
<evidence type="ECO:0000256" key="2">
    <source>
        <dbReference type="ARBA" id="ARBA00009179"/>
    </source>
</evidence>
<evidence type="ECO:0000256" key="3">
    <source>
        <dbReference type="ARBA" id="ARBA00022029"/>
    </source>
</evidence>
<evidence type="ECO:0000256" key="4">
    <source>
        <dbReference type="ARBA" id="ARBA00022670"/>
    </source>
</evidence>
<keyword evidence="8" id="KW-0812">Transmembrane</keyword>
<dbReference type="InterPro" id="IPR004447">
    <property type="entry name" value="Peptidase_S41A"/>
</dbReference>
<dbReference type="InterPro" id="IPR001478">
    <property type="entry name" value="PDZ"/>
</dbReference>
<keyword evidence="6 7" id="KW-0720">Serine protease</keyword>
<keyword evidence="8" id="KW-1133">Transmembrane helix</keyword>
<dbReference type="PROSITE" id="PS50106">
    <property type="entry name" value="PDZ"/>
    <property type="match status" value="1"/>
</dbReference>
<dbReference type="NCBIfam" id="TIGR00225">
    <property type="entry name" value="prc"/>
    <property type="match status" value="1"/>
</dbReference>
<dbReference type="SUPFAM" id="SSF47090">
    <property type="entry name" value="PGBD-like"/>
    <property type="match status" value="1"/>
</dbReference>
<keyword evidence="11" id="KW-1185">Reference proteome</keyword>
<dbReference type="Pfam" id="PF22694">
    <property type="entry name" value="CtpB_N-like"/>
    <property type="match status" value="1"/>
</dbReference>
<dbReference type="Pfam" id="PF17820">
    <property type="entry name" value="PDZ_6"/>
    <property type="match status" value="1"/>
</dbReference>
<feature type="transmembrane region" description="Helical" evidence="8">
    <location>
        <begin position="29"/>
        <end position="49"/>
    </location>
</feature>
<keyword evidence="4 7" id="KW-0645">Protease</keyword>
<protein>
    <recommendedName>
        <fullName evidence="3">Probable CtpA-like serine protease</fullName>
    </recommendedName>
</protein>
<dbReference type="InterPro" id="IPR036365">
    <property type="entry name" value="PGBD-like_sf"/>
</dbReference>
<dbReference type="SUPFAM" id="SSF52096">
    <property type="entry name" value="ClpP/crotonase"/>
    <property type="match status" value="1"/>
</dbReference>
<evidence type="ECO:0000256" key="1">
    <source>
        <dbReference type="ARBA" id="ARBA00004162"/>
    </source>
</evidence>
<accession>A0ABY3ZX68</accession>
<dbReference type="PANTHER" id="PTHR32060">
    <property type="entry name" value="TAIL-SPECIFIC PROTEASE"/>
    <property type="match status" value="1"/>
</dbReference>
<dbReference type="InterPro" id="IPR005151">
    <property type="entry name" value="Tail-specific_protease"/>
</dbReference>